<dbReference type="AlphaFoldDB" id="A0A6G1C0S2"/>
<sequence length="100" mass="10918">MGEHVSPTTPRECPPGVTPPYTLVGDKPGAKCTHHASALGHPGWNKPKTGALATYRPPFILSRRSLALRLPAMRQPWAPRMNGRRPYLYGSWATSALMGD</sequence>
<proteinExistence type="predicted"/>
<reference evidence="1 2" key="1">
    <citation type="submission" date="2019-11" db="EMBL/GenBank/DDBJ databases">
        <title>Whole genome sequence of Oryza granulata.</title>
        <authorList>
            <person name="Li W."/>
        </authorList>
    </citation>
    <scope>NUCLEOTIDE SEQUENCE [LARGE SCALE GENOMIC DNA]</scope>
    <source>
        <strain evidence="2">cv. Menghai</strain>
        <tissue evidence="1">Leaf</tissue>
    </source>
</reference>
<evidence type="ECO:0000313" key="1">
    <source>
        <dbReference type="EMBL" id="KAF0893484.1"/>
    </source>
</evidence>
<gene>
    <name evidence="1" type="ORF">E2562_025859</name>
</gene>
<dbReference type="EMBL" id="SPHZ02000011">
    <property type="protein sequence ID" value="KAF0893484.1"/>
    <property type="molecule type" value="Genomic_DNA"/>
</dbReference>
<organism evidence="1 2">
    <name type="scientific">Oryza meyeriana var. granulata</name>
    <dbReference type="NCBI Taxonomy" id="110450"/>
    <lineage>
        <taxon>Eukaryota</taxon>
        <taxon>Viridiplantae</taxon>
        <taxon>Streptophyta</taxon>
        <taxon>Embryophyta</taxon>
        <taxon>Tracheophyta</taxon>
        <taxon>Spermatophyta</taxon>
        <taxon>Magnoliopsida</taxon>
        <taxon>Liliopsida</taxon>
        <taxon>Poales</taxon>
        <taxon>Poaceae</taxon>
        <taxon>BOP clade</taxon>
        <taxon>Oryzoideae</taxon>
        <taxon>Oryzeae</taxon>
        <taxon>Oryzinae</taxon>
        <taxon>Oryza</taxon>
        <taxon>Oryza meyeriana</taxon>
    </lineage>
</organism>
<name>A0A6G1C0S2_9ORYZ</name>
<evidence type="ECO:0000313" key="2">
    <source>
        <dbReference type="Proteomes" id="UP000479710"/>
    </source>
</evidence>
<keyword evidence="2" id="KW-1185">Reference proteome</keyword>
<dbReference type="Proteomes" id="UP000479710">
    <property type="component" value="Unassembled WGS sequence"/>
</dbReference>
<protein>
    <submittedName>
        <fullName evidence="1">Uncharacterized protein</fullName>
    </submittedName>
</protein>
<comment type="caution">
    <text evidence="1">The sequence shown here is derived from an EMBL/GenBank/DDBJ whole genome shotgun (WGS) entry which is preliminary data.</text>
</comment>
<accession>A0A6G1C0S2</accession>